<proteinExistence type="predicted"/>
<keyword evidence="6" id="KW-0418">Kinase</keyword>
<feature type="transmembrane region" description="Helical" evidence="9">
    <location>
        <begin position="136"/>
        <end position="156"/>
    </location>
</feature>
<dbReference type="Gene3D" id="1.20.5.1930">
    <property type="match status" value="1"/>
</dbReference>
<dbReference type="SUPFAM" id="SSF55874">
    <property type="entry name" value="ATPase domain of HSP90 chaperone/DNA topoisomerase II/histidine kinase"/>
    <property type="match status" value="1"/>
</dbReference>
<accession>A0A9X1S250</accession>
<gene>
    <name evidence="11" type="ORF">KEC57_08955</name>
</gene>
<evidence type="ECO:0000256" key="8">
    <source>
        <dbReference type="ARBA" id="ARBA00023012"/>
    </source>
</evidence>
<dbReference type="Gene3D" id="3.30.565.10">
    <property type="entry name" value="Histidine kinase-like ATPase, C-terminal domain"/>
    <property type="match status" value="1"/>
</dbReference>
<dbReference type="Proteomes" id="UP001139354">
    <property type="component" value="Unassembled WGS sequence"/>
</dbReference>
<comment type="caution">
    <text evidence="11">The sequence shown here is derived from an EMBL/GenBank/DDBJ whole genome shotgun (WGS) entry which is preliminary data.</text>
</comment>
<dbReference type="RefSeq" id="WP_229384215.1">
    <property type="nucleotide sequence ID" value="NZ_JAGTTN010000002.1"/>
</dbReference>
<dbReference type="AlphaFoldDB" id="A0A9X1S250"/>
<dbReference type="Pfam" id="PF02518">
    <property type="entry name" value="HATPase_c"/>
    <property type="match status" value="1"/>
</dbReference>
<protein>
    <recommendedName>
        <fullName evidence="2">histidine kinase</fullName>
        <ecNumber evidence="2">2.7.13.3</ecNumber>
    </recommendedName>
</protein>
<dbReference type="CDD" id="cd16917">
    <property type="entry name" value="HATPase_UhpB-NarQ-NarX-like"/>
    <property type="match status" value="1"/>
</dbReference>
<comment type="catalytic activity">
    <reaction evidence="1">
        <text>ATP + protein L-histidine = ADP + protein N-phospho-L-histidine.</text>
        <dbReference type="EC" id="2.7.13.3"/>
    </reaction>
</comment>
<evidence type="ECO:0000259" key="10">
    <source>
        <dbReference type="SMART" id="SM00387"/>
    </source>
</evidence>
<dbReference type="Pfam" id="PF23539">
    <property type="entry name" value="DUF7134"/>
    <property type="match status" value="1"/>
</dbReference>
<evidence type="ECO:0000256" key="9">
    <source>
        <dbReference type="SAM" id="Phobius"/>
    </source>
</evidence>
<dbReference type="InterPro" id="IPR050482">
    <property type="entry name" value="Sensor_HK_TwoCompSys"/>
</dbReference>
<keyword evidence="3" id="KW-0597">Phosphoprotein</keyword>
<dbReference type="InterPro" id="IPR036890">
    <property type="entry name" value="HATPase_C_sf"/>
</dbReference>
<evidence type="ECO:0000313" key="11">
    <source>
        <dbReference type="EMBL" id="MCC2032306.1"/>
    </source>
</evidence>
<dbReference type="GO" id="GO:0005524">
    <property type="term" value="F:ATP binding"/>
    <property type="evidence" value="ECO:0007669"/>
    <property type="project" value="UniProtKB-KW"/>
</dbReference>
<feature type="transmembrane region" description="Helical" evidence="9">
    <location>
        <begin position="66"/>
        <end position="86"/>
    </location>
</feature>
<feature type="transmembrane region" description="Helical" evidence="9">
    <location>
        <begin position="91"/>
        <end position="107"/>
    </location>
</feature>
<evidence type="ECO:0000313" key="12">
    <source>
        <dbReference type="Proteomes" id="UP001139354"/>
    </source>
</evidence>
<dbReference type="GO" id="GO:0000155">
    <property type="term" value="F:phosphorelay sensor kinase activity"/>
    <property type="evidence" value="ECO:0007669"/>
    <property type="project" value="InterPro"/>
</dbReference>
<dbReference type="GO" id="GO:0016020">
    <property type="term" value="C:membrane"/>
    <property type="evidence" value="ECO:0007669"/>
    <property type="project" value="InterPro"/>
</dbReference>
<evidence type="ECO:0000256" key="4">
    <source>
        <dbReference type="ARBA" id="ARBA00022679"/>
    </source>
</evidence>
<evidence type="ECO:0000256" key="2">
    <source>
        <dbReference type="ARBA" id="ARBA00012438"/>
    </source>
</evidence>
<evidence type="ECO:0000256" key="5">
    <source>
        <dbReference type="ARBA" id="ARBA00022741"/>
    </source>
</evidence>
<dbReference type="GO" id="GO:0046983">
    <property type="term" value="F:protein dimerization activity"/>
    <property type="evidence" value="ECO:0007669"/>
    <property type="project" value="InterPro"/>
</dbReference>
<dbReference type="SMART" id="SM00387">
    <property type="entry name" value="HATPase_c"/>
    <property type="match status" value="1"/>
</dbReference>
<keyword evidence="8" id="KW-0902">Two-component regulatory system</keyword>
<keyword evidence="9" id="KW-1133">Transmembrane helix</keyword>
<dbReference type="EMBL" id="JAGTTN010000002">
    <property type="protein sequence ID" value="MCC2032306.1"/>
    <property type="molecule type" value="Genomic_DNA"/>
</dbReference>
<feature type="domain" description="Histidine kinase/HSP90-like ATPase" evidence="10">
    <location>
        <begin position="321"/>
        <end position="414"/>
    </location>
</feature>
<keyword evidence="5" id="KW-0547">Nucleotide-binding</keyword>
<feature type="transmembrane region" description="Helical" evidence="9">
    <location>
        <begin position="38"/>
        <end position="60"/>
    </location>
</feature>
<dbReference type="EC" id="2.7.13.3" evidence="2"/>
<dbReference type="Pfam" id="PF07730">
    <property type="entry name" value="HisKA_3"/>
    <property type="match status" value="1"/>
</dbReference>
<name>A0A9X1S250_9MICO</name>
<dbReference type="InterPro" id="IPR011712">
    <property type="entry name" value="Sig_transdc_His_kin_sub3_dim/P"/>
</dbReference>
<keyword evidence="7 11" id="KW-0067">ATP-binding</keyword>
<dbReference type="PANTHER" id="PTHR24421">
    <property type="entry name" value="NITRATE/NITRITE SENSOR PROTEIN NARX-RELATED"/>
    <property type="match status" value="1"/>
</dbReference>
<dbReference type="PANTHER" id="PTHR24421:SF10">
    <property type="entry name" value="NITRATE_NITRITE SENSOR PROTEIN NARQ"/>
    <property type="match status" value="1"/>
</dbReference>
<evidence type="ECO:0000256" key="6">
    <source>
        <dbReference type="ARBA" id="ARBA00022777"/>
    </source>
</evidence>
<keyword evidence="9" id="KW-0472">Membrane</keyword>
<sequence>MPARPELVLAGSNSPSEDELALPRPPGVIRRFWARHPLLTDILIAVLALLLTLPSVTLRSATDAPIALWSLILTGILSVLGCVALVWRRRWPLAVFVIAFLSSIVVTPDVNGTVSGPAALIALYSVAVYRGSRACWTALGLGTAALALSCGALIWIDPSSAIAQINVTVATIVVLLIAALAGVNVGNRRRYLLALIDRSRQLLIERDQQARLAAAEERTRIAREMHDIVSHSLTVVVALAEGATATRDPVRSAEATRAIADTARGALAEMRDMLGVLREESPLVPLGPTGAASVHDIIEAARAAGAPVTLSTSGTPDAPAAVRLAVLRVVREGLTNAIRYARDPSYIRVILDYRAGTVEVTVENDGAPADAPSEGAGLGLQGLQERADHVGGTMEAGMIRAGVWRLWASLPTEGTPGD</sequence>
<evidence type="ECO:0000256" key="3">
    <source>
        <dbReference type="ARBA" id="ARBA00022553"/>
    </source>
</evidence>
<keyword evidence="4" id="KW-0808">Transferase</keyword>
<evidence type="ECO:0000256" key="7">
    <source>
        <dbReference type="ARBA" id="ARBA00022840"/>
    </source>
</evidence>
<feature type="transmembrane region" description="Helical" evidence="9">
    <location>
        <begin position="162"/>
        <end position="183"/>
    </location>
</feature>
<evidence type="ECO:0000256" key="1">
    <source>
        <dbReference type="ARBA" id="ARBA00000085"/>
    </source>
</evidence>
<feature type="transmembrane region" description="Helical" evidence="9">
    <location>
        <begin position="113"/>
        <end position="129"/>
    </location>
</feature>
<organism evidence="11 12">
    <name type="scientific">Microbacterium allomyrinae</name>
    <dbReference type="NCBI Taxonomy" id="2830666"/>
    <lineage>
        <taxon>Bacteria</taxon>
        <taxon>Bacillati</taxon>
        <taxon>Actinomycetota</taxon>
        <taxon>Actinomycetes</taxon>
        <taxon>Micrococcales</taxon>
        <taxon>Microbacteriaceae</taxon>
        <taxon>Microbacterium</taxon>
    </lineage>
</organism>
<dbReference type="InterPro" id="IPR055558">
    <property type="entry name" value="DUF7134"/>
</dbReference>
<keyword evidence="12" id="KW-1185">Reference proteome</keyword>
<keyword evidence="9" id="KW-0812">Transmembrane</keyword>
<reference evidence="11" key="1">
    <citation type="submission" date="2021-04" db="EMBL/GenBank/DDBJ databases">
        <title>Microbacterium tenobrionis sp. nov. and Microbacterium allomyrinae sp. nov., isolated from larvae of Tenobrio molitor and Allomyrina dichotoma, respectively.</title>
        <authorList>
            <person name="Lee S.D."/>
        </authorList>
    </citation>
    <scope>NUCLEOTIDE SEQUENCE</scope>
    <source>
        <strain evidence="11">BWT-G7</strain>
    </source>
</reference>
<dbReference type="InterPro" id="IPR003594">
    <property type="entry name" value="HATPase_dom"/>
</dbReference>